<feature type="compositionally biased region" description="Basic and acidic residues" evidence="1">
    <location>
        <begin position="82"/>
        <end position="95"/>
    </location>
</feature>
<dbReference type="Gene3D" id="3.40.50.300">
    <property type="entry name" value="P-loop containing nucleotide triphosphate hydrolases"/>
    <property type="match status" value="1"/>
</dbReference>
<dbReference type="InterPro" id="IPR027417">
    <property type="entry name" value="P-loop_NTPase"/>
</dbReference>
<keyword evidence="5" id="KW-1185">Reference proteome</keyword>
<dbReference type="PANTHER" id="PTHR37542">
    <property type="entry name" value="HELO DOMAIN-CONTAINING PROTEIN-RELATED"/>
    <property type="match status" value="1"/>
</dbReference>
<evidence type="ECO:0000259" key="2">
    <source>
        <dbReference type="Pfam" id="PF00005"/>
    </source>
</evidence>
<dbReference type="Pfam" id="PF14479">
    <property type="entry name" value="HeLo"/>
    <property type="match status" value="1"/>
</dbReference>
<dbReference type="Pfam" id="PF00005">
    <property type="entry name" value="ABC_tran"/>
    <property type="match status" value="1"/>
</dbReference>
<feature type="region of interest" description="Disordered" evidence="1">
    <location>
        <begin position="72"/>
        <end position="118"/>
    </location>
</feature>
<dbReference type="SUPFAM" id="SSF52540">
    <property type="entry name" value="P-loop containing nucleoside triphosphate hydrolases"/>
    <property type="match status" value="2"/>
</dbReference>
<dbReference type="InterPro" id="IPR003439">
    <property type="entry name" value="ABC_transporter-like_ATP-bd"/>
</dbReference>
<dbReference type="Gene3D" id="1.20.120.1020">
    <property type="entry name" value="Prion-inhibition and propagation, HeLo domain"/>
    <property type="match status" value="2"/>
</dbReference>
<organism evidence="4 5">
    <name type="scientific">Fusarium beomiforme</name>
    <dbReference type="NCBI Taxonomy" id="44412"/>
    <lineage>
        <taxon>Eukaryota</taxon>
        <taxon>Fungi</taxon>
        <taxon>Dikarya</taxon>
        <taxon>Ascomycota</taxon>
        <taxon>Pezizomycotina</taxon>
        <taxon>Sordariomycetes</taxon>
        <taxon>Hypocreomycetidae</taxon>
        <taxon>Hypocreales</taxon>
        <taxon>Nectriaceae</taxon>
        <taxon>Fusarium</taxon>
        <taxon>Fusarium burgessii species complex</taxon>
    </lineage>
</organism>
<dbReference type="PANTHER" id="PTHR37542:SF1">
    <property type="entry name" value="PRION-INHIBITION AND PROPAGATION HELO DOMAIN-CONTAINING PROTEIN"/>
    <property type="match status" value="1"/>
</dbReference>
<feature type="domain" description="Prion-inhibition and propagation HeLo" evidence="3">
    <location>
        <begin position="235"/>
        <end position="332"/>
    </location>
</feature>
<reference evidence="4" key="2">
    <citation type="submission" date="2020-02" db="EMBL/GenBank/DDBJ databases">
        <title>Identification and distribution of gene clusters putatively required for synthesis of sphingolipid metabolism inhibitors in phylogenetically diverse species of the filamentous fungus Fusarium.</title>
        <authorList>
            <person name="Kim H.-S."/>
            <person name="Busman M."/>
            <person name="Brown D.W."/>
            <person name="Divon H."/>
            <person name="Uhlig S."/>
            <person name="Proctor R.H."/>
        </authorList>
    </citation>
    <scope>NUCLEOTIDE SEQUENCE</scope>
    <source>
        <strain evidence="4">NRRL 25174</strain>
    </source>
</reference>
<accession>A0A9P5DVJ1</accession>
<dbReference type="AlphaFoldDB" id="A0A9P5DVJ1"/>
<sequence>MYPLFSTSFLDFDTPGGSGQVSNRLQGDITAVQVGTSEKVSNIITTMNFFVIVFVSASFSFLNEMAEVFGSKHSPDPQLPRQNKEAAHTGKHGRDPSGVGDDIEATGGGDSLSSTNSYSPGGAKAIFKDVSFAYPSRPGVTILDNVSFILPPNQFCGLVGPVGPSGADKSTIMNNVQRLYEPTSGSVLINHQDVIEFSTSFRDTITLVPPRYRPLGWDFISPPIATTLSMAEAVGTALEVVGVLGQLFDGCIRSYSLFTAAANIDTDSQRLLCKVCIEEMRLVFWGRDWGVAEGRLEAHLESTRNPQLRTLALQILEELHSAATDFKKLKDRTYETFNDGLERLFPTSHLTSFQRAWMHQLLESAKREVTQLTLLETASNGLYPKLTKSANLKKLRINLDAKTPGLFQANLRSQGTPCCAGADAGDVLIEWVDYDRDDVDERVVHVRRLDDLARMMHSAPDCHPDLHSIDSVGYVDDTSRYRYGLVYKVPSPSFSTLHELITSSDLKTLNLDDRVRLA</sequence>
<dbReference type="OrthoDB" id="1911848at2759"/>
<protein>
    <submittedName>
        <fullName evidence="4">Small s</fullName>
    </submittedName>
</protein>
<dbReference type="InterPro" id="IPR029498">
    <property type="entry name" value="HeLo_dom"/>
</dbReference>
<gene>
    <name evidence="4" type="ORF">FBEOM_9034</name>
</gene>
<evidence type="ECO:0000259" key="3">
    <source>
        <dbReference type="Pfam" id="PF14479"/>
    </source>
</evidence>
<dbReference type="GO" id="GO:0005524">
    <property type="term" value="F:ATP binding"/>
    <property type="evidence" value="ECO:0007669"/>
    <property type="project" value="InterPro"/>
</dbReference>
<evidence type="ECO:0000256" key="1">
    <source>
        <dbReference type="SAM" id="MobiDB-lite"/>
    </source>
</evidence>
<evidence type="ECO:0000313" key="4">
    <source>
        <dbReference type="EMBL" id="KAF4337045.1"/>
    </source>
</evidence>
<reference evidence="4" key="1">
    <citation type="journal article" date="2017" name="Mycologia">
        <title>Fusarium algeriense, sp. nov., a novel toxigenic crown rot pathogen of durum wheat from Algeria is nested in the Fusarium burgessii species complex.</title>
        <authorList>
            <person name="Laraba I."/>
            <person name="Keddad A."/>
            <person name="Boureghda H."/>
            <person name="Abdallah N."/>
            <person name="Vaughan M.M."/>
            <person name="Proctor R.H."/>
            <person name="Busman M."/>
            <person name="O'Donnell K."/>
        </authorList>
    </citation>
    <scope>NUCLEOTIDE SEQUENCE</scope>
    <source>
        <strain evidence="4">NRRL 25174</strain>
    </source>
</reference>
<comment type="caution">
    <text evidence="4">The sequence shown here is derived from an EMBL/GenBank/DDBJ whole genome shotgun (WGS) entry which is preliminary data.</text>
</comment>
<dbReference type="Proteomes" id="UP000730481">
    <property type="component" value="Unassembled WGS sequence"/>
</dbReference>
<dbReference type="InterPro" id="IPR038305">
    <property type="entry name" value="HeLo_sf"/>
</dbReference>
<dbReference type="GO" id="GO:0016887">
    <property type="term" value="F:ATP hydrolysis activity"/>
    <property type="evidence" value="ECO:0007669"/>
    <property type="project" value="InterPro"/>
</dbReference>
<name>A0A9P5DVJ1_9HYPO</name>
<feature type="domain" description="ABC transporter" evidence="2">
    <location>
        <begin position="143"/>
        <end position="208"/>
    </location>
</feature>
<proteinExistence type="predicted"/>
<dbReference type="EMBL" id="PVQB02000446">
    <property type="protein sequence ID" value="KAF4337045.1"/>
    <property type="molecule type" value="Genomic_DNA"/>
</dbReference>
<evidence type="ECO:0000313" key="5">
    <source>
        <dbReference type="Proteomes" id="UP000730481"/>
    </source>
</evidence>